<dbReference type="Pfam" id="PF13432">
    <property type="entry name" value="TPR_16"/>
    <property type="match status" value="1"/>
</dbReference>
<keyword evidence="4" id="KW-1185">Reference proteome</keyword>
<reference evidence="3 4" key="1">
    <citation type="journal article" date="2010" name="Stand. Genomic Sci.">
        <title>Complete genome sequence of Haliangium ochraceum type strain (SMP-2).</title>
        <authorList>
            <consortium name="US DOE Joint Genome Institute (JGI-PGF)"/>
            <person name="Ivanova N."/>
            <person name="Daum C."/>
            <person name="Lang E."/>
            <person name="Abt B."/>
            <person name="Kopitz M."/>
            <person name="Saunders E."/>
            <person name="Lapidus A."/>
            <person name="Lucas S."/>
            <person name="Glavina Del Rio T."/>
            <person name="Nolan M."/>
            <person name="Tice H."/>
            <person name="Copeland A."/>
            <person name="Cheng J.F."/>
            <person name="Chen F."/>
            <person name="Bruce D."/>
            <person name="Goodwin L."/>
            <person name="Pitluck S."/>
            <person name="Mavromatis K."/>
            <person name="Pati A."/>
            <person name="Mikhailova N."/>
            <person name="Chen A."/>
            <person name="Palaniappan K."/>
            <person name="Land M."/>
            <person name="Hauser L."/>
            <person name="Chang Y.J."/>
            <person name="Jeffries C.D."/>
            <person name="Detter J.C."/>
            <person name="Brettin T."/>
            <person name="Rohde M."/>
            <person name="Goker M."/>
            <person name="Bristow J."/>
            <person name="Markowitz V."/>
            <person name="Eisen J.A."/>
            <person name="Hugenholtz P."/>
            <person name="Kyrpides N.C."/>
            <person name="Klenk H.P."/>
        </authorList>
    </citation>
    <scope>NUCLEOTIDE SEQUENCE [LARGE SCALE GENOMIC DNA]</scope>
    <source>
        <strain evidence="4">DSM 14365 / CIP 107738 / JCM 11303 / AJ 13395 / SMP-2</strain>
    </source>
</reference>
<feature type="repeat" description="TPR" evidence="1">
    <location>
        <begin position="110"/>
        <end position="143"/>
    </location>
</feature>
<evidence type="ECO:0000313" key="4">
    <source>
        <dbReference type="Proteomes" id="UP000001880"/>
    </source>
</evidence>
<dbReference type="Proteomes" id="UP000001880">
    <property type="component" value="Chromosome"/>
</dbReference>
<dbReference type="SMART" id="SM00028">
    <property type="entry name" value="TPR"/>
    <property type="match status" value="4"/>
</dbReference>
<keyword evidence="2" id="KW-0732">Signal</keyword>
<dbReference type="InterPro" id="IPR011990">
    <property type="entry name" value="TPR-like_helical_dom_sf"/>
</dbReference>
<name>D0LXD6_HALO1</name>
<feature type="chain" id="PRO_5003011001" evidence="2">
    <location>
        <begin position="24"/>
        <end position="198"/>
    </location>
</feature>
<organism evidence="3 4">
    <name type="scientific">Haliangium ochraceum (strain DSM 14365 / JCM 11303 / SMP-2)</name>
    <dbReference type="NCBI Taxonomy" id="502025"/>
    <lineage>
        <taxon>Bacteria</taxon>
        <taxon>Pseudomonadati</taxon>
        <taxon>Myxococcota</taxon>
        <taxon>Polyangia</taxon>
        <taxon>Haliangiales</taxon>
        <taxon>Kofleriaceae</taxon>
        <taxon>Haliangium</taxon>
    </lineage>
</organism>
<keyword evidence="1" id="KW-0802">TPR repeat</keyword>
<dbReference type="HOGENOM" id="CLU_1376482_0_0_7"/>
<proteinExistence type="predicted"/>
<accession>D0LXD6</accession>
<dbReference type="eggNOG" id="COG0457">
    <property type="taxonomic scope" value="Bacteria"/>
</dbReference>
<feature type="signal peptide" evidence="2">
    <location>
        <begin position="1"/>
        <end position="23"/>
    </location>
</feature>
<evidence type="ECO:0000256" key="1">
    <source>
        <dbReference type="PROSITE-ProRule" id="PRU00339"/>
    </source>
</evidence>
<dbReference type="SUPFAM" id="SSF48452">
    <property type="entry name" value="TPR-like"/>
    <property type="match status" value="1"/>
</dbReference>
<dbReference type="STRING" id="502025.Hoch_3677"/>
<evidence type="ECO:0000256" key="2">
    <source>
        <dbReference type="SAM" id="SignalP"/>
    </source>
</evidence>
<dbReference type="EMBL" id="CP001804">
    <property type="protein sequence ID" value="ACY16178.1"/>
    <property type="molecule type" value="Genomic_DNA"/>
</dbReference>
<evidence type="ECO:0000313" key="3">
    <source>
        <dbReference type="EMBL" id="ACY16178.1"/>
    </source>
</evidence>
<dbReference type="PROSITE" id="PS50005">
    <property type="entry name" value="TPR"/>
    <property type="match status" value="1"/>
</dbReference>
<dbReference type="KEGG" id="hoh:Hoch_3677"/>
<protein>
    <submittedName>
        <fullName evidence="3">TPR repeat-containing protein</fullName>
    </submittedName>
</protein>
<dbReference type="AlphaFoldDB" id="D0LXD6"/>
<dbReference type="Gene3D" id="1.25.40.10">
    <property type="entry name" value="Tetratricopeptide repeat domain"/>
    <property type="match status" value="1"/>
</dbReference>
<dbReference type="PROSITE" id="PS51257">
    <property type="entry name" value="PROKAR_LIPOPROTEIN"/>
    <property type="match status" value="1"/>
</dbReference>
<dbReference type="InterPro" id="IPR019734">
    <property type="entry name" value="TPR_rpt"/>
</dbReference>
<sequence>MGARALWPGAALLAAAIALCLLAGCARSAAPAARPAPATVALIERAEAAERERRYERADALYREARARAPDDLSRARAALAHGRALLFWGRYADAEAALSEAAAARPGDPGAWHDLGMVRHQRGDLAGAELAFRRSIAARPDDGRSRVALAALLWKQKRLPEALREYRALAALEELPPRLRERVAWAIQTLARLTGES</sequence>
<gene>
    <name evidence="3" type="ordered locus">Hoch_3677</name>
</gene>